<dbReference type="AlphaFoldDB" id="H8H269"/>
<keyword evidence="1" id="KW-0614">Plasmid</keyword>
<dbReference type="Proteomes" id="UP000007575">
    <property type="component" value="Plasmid P2"/>
</dbReference>
<name>H8H269_DEIGI</name>
<proteinExistence type="predicted"/>
<dbReference type="KEGG" id="dgo:DGo_PB0347"/>
<geneLocation type="plasmid" evidence="1 2">
    <name>P2</name>
</geneLocation>
<gene>
    <name evidence="1" type="ordered locus">DGo_PB0347</name>
</gene>
<dbReference type="HOGENOM" id="CLU_2245520_0_0_0"/>
<keyword evidence="2" id="KW-1185">Reference proteome</keyword>
<reference evidence="1 2" key="1">
    <citation type="journal article" date="2012" name="PLoS ONE">
        <title>Genome sequence and transcriptome analysis of the radioresistant bacterium Deinococcus gobiensis: insights into the extreme environmental adaptations.</title>
        <authorList>
            <person name="Yuan M."/>
            <person name="Chen M."/>
            <person name="Zhang W."/>
            <person name="Lu W."/>
            <person name="Wang J."/>
            <person name="Yang M."/>
            <person name="Zhao P."/>
            <person name="Tang R."/>
            <person name="Li X."/>
            <person name="Hao Y."/>
            <person name="Zhou Z."/>
            <person name="Zhan Y."/>
            <person name="Yu H."/>
            <person name="Teng C."/>
            <person name="Yan Y."/>
            <person name="Ping S."/>
            <person name="Wang Y."/>
            <person name="Lin M."/>
        </authorList>
    </citation>
    <scope>NUCLEOTIDE SEQUENCE [LARGE SCALE GENOMIC DNA]</scope>
    <source>
        <strain evidence="2">DSM 21396 / JCM 16679 / CGMCC 1.7299 / I-0</strain>
        <plasmid evidence="1">P2</plasmid>
    </source>
</reference>
<organism evidence="1 2">
    <name type="scientific">Deinococcus gobiensis (strain DSM 21396 / JCM 16679 / CGMCC 1.7299 / I-0)</name>
    <dbReference type="NCBI Taxonomy" id="745776"/>
    <lineage>
        <taxon>Bacteria</taxon>
        <taxon>Thermotogati</taxon>
        <taxon>Deinococcota</taxon>
        <taxon>Deinococci</taxon>
        <taxon>Deinococcales</taxon>
        <taxon>Deinococcaceae</taxon>
        <taxon>Deinococcus</taxon>
    </lineage>
</organism>
<accession>H8H269</accession>
<evidence type="ECO:0000313" key="1">
    <source>
        <dbReference type="EMBL" id="AFD27616.1"/>
    </source>
</evidence>
<evidence type="ECO:0008006" key="3">
    <source>
        <dbReference type="Google" id="ProtNLM"/>
    </source>
</evidence>
<dbReference type="EMBL" id="CP002193">
    <property type="protein sequence ID" value="AFD27616.1"/>
    <property type="molecule type" value="Genomic_DNA"/>
</dbReference>
<sequence>MPAPPYAREGQDPLLPRHWLRAVREARGLTQHAVAQGVTASVPEAPLTLSRLAHLEGGRLSLLSVRAGQMEGLRQVLDVPVLVWHRVFSEDRDSTASPTHSTAS</sequence>
<evidence type="ECO:0000313" key="2">
    <source>
        <dbReference type="Proteomes" id="UP000007575"/>
    </source>
</evidence>
<protein>
    <recommendedName>
        <fullName evidence="3">HTH cro/C1-type domain-containing protein</fullName>
    </recommendedName>
</protein>